<name>O06073_MYCLR</name>
<reference evidence="1" key="1">
    <citation type="journal article" date="1993" name="Mol. Microbiol.">
        <title>Use of an ordered cosmid library to deduce the genomic organization of Mycobacterium leprae.</title>
        <authorList>
            <person name="Eiglmeier K."/>
            <person name="Honore N."/>
            <person name="Woods S.A."/>
            <person name="Caudron B."/>
            <person name="Cole S.T."/>
        </authorList>
    </citation>
    <scope>NUCLEOTIDE SEQUENCE</scope>
</reference>
<sequence>MSVFHCPRDQLSTLLIAHWCSYCLVRELLKRGGKSSKIFRKNEDDIDSFWCIDLDRIRVFTKSGFCVLDRVTVTYTHLRAVVLCVTLDRTLPYNGIAATKVVVGITSALLRLKLMQLWLTLSTP</sequence>
<gene>
    <name evidence="1" type="primary">MLCL622.10c</name>
</gene>
<dbReference type="AlphaFoldDB" id="O06073"/>
<reference evidence="1" key="3">
    <citation type="submission" date="1997-05" db="EMBL/GenBank/DDBJ databases">
        <authorList>
            <person name="Parkhill J."/>
            <person name="Barrell B.G."/>
            <person name="Rajandream M.A."/>
        </authorList>
    </citation>
    <scope>NUCLEOTIDE SEQUENCE</scope>
</reference>
<organism evidence="1">
    <name type="scientific">Mycobacterium leprae</name>
    <dbReference type="NCBI Taxonomy" id="1769"/>
    <lineage>
        <taxon>Bacteria</taxon>
        <taxon>Bacillati</taxon>
        <taxon>Actinomycetota</taxon>
        <taxon>Actinomycetes</taxon>
        <taxon>Mycobacteriales</taxon>
        <taxon>Mycobacteriaceae</taxon>
        <taxon>Mycobacterium</taxon>
    </lineage>
</organism>
<proteinExistence type="predicted"/>
<protein>
    <submittedName>
        <fullName evidence="1">Uncharacterized protein MLCL622.10c</fullName>
    </submittedName>
</protein>
<dbReference type="EMBL" id="Z95398">
    <property type="protein sequence ID" value="CAB08801.1"/>
    <property type="molecule type" value="Genomic_DNA"/>
</dbReference>
<evidence type="ECO:0000313" key="1">
    <source>
        <dbReference type="EMBL" id="CAB08801.1"/>
    </source>
</evidence>
<reference evidence="1" key="2">
    <citation type="submission" date="1997-05" db="EMBL/GenBank/DDBJ databases">
        <authorList>
            <person name="Hamlin N."/>
            <person name="Churcher C.M."/>
        </authorList>
    </citation>
    <scope>NUCLEOTIDE SEQUENCE</scope>
</reference>
<accession>O06073</accession>